<evidence type="ECO:0000313" key="13">
    <source>
        <dbReference type="Proteomes" id="UP000294911"/>
    </source>
</evidence>
<dbReference type="Gene3D" id="3.40.50.620">
    <property type="entry name" value="HUPs"/>
    <property type="match status" value="1"/>
</dbReference>
<feature type="binding site" evidence="9">
    <location>
        <begin position="372"/>
        <end position="373"/>
    </location>
    <ligand>
        <name>ATP</name>
        <dbReference type="ChEBI" id="CHEBI:30616"/>
    </ligand>
</feature>
<dbReference type="OrthoDB" id="9763290at2"/>
<dbReference type="AlphaFoldDB" id="A0A4R2R419"/>
<evidence type="ECO:0000256" key="2">
    <source>
        <dbReference type="ARBA" id="ARBA00005752"/>
    </source>
</evidence>
<evidence type="ECO:0000256" key="9">
    <source>
        <dbReference type="PIRSR" id="PIRSR001589-2"/>
    </source>
</evidence>
<dbReference type="InterPro" id="IPR006426">
    <property type="entry name" value="Asn_synth_AEB"/>
</dbReference>
<dbReference type="InterPro" id="IPR051786">
    <property type="entry name" value="ASN_synthetase/amidase"/>
</dbReference>
<keyword evidence="13" id="KW-1185">Reference proteome</keyword>
<dbReference type="PANTHER" id="PTHR43284">
    <property type="entry name" value="ASPARAGINE SYNTHETASE (GLUTAMINE-HYDROLYZING)"/>
    <property type="match status" value="1"/>
</dbReference>
<evidence type="ECO:0000256" key="6">
    <source>
        <dbReference type="ARBA" id="ARBA00022888"/>
    </source>
</evidence>
<dbReference type="GO" id="GO:0005524">
    <property type="term" value="F:ATP binding"/>
    <property type="evidence" value="ECO:0007669"/>
    <property type="project" value="UniProtKB-KW"/>
</dbReference>
<dbReference type="RefSeq" id="WP_132875327.1">
    <property type="nucleotide sequence ID" value="NZ_SLXQ01000001.1"/>
</dbReference>
<evidence type="ECO:0000256" key="8">
    <source>
        <dbReference type="ARBA" id="ARBA00048741"/>
    </source>
</evidence>
<dbReference type="InterPro" id="IPR014729">
    <property type="entry name" value="Rossmann-like_a/b/a_fold"/>
</dbReference>
<dbReference type="EC" id="6.3.5.4" evidence="3"/>
<evidence type="ECO:0000256" key="3">
    <source>
        <dbReference type="ARBA" id="ARBA00012737"/>
    </source>
</evidence>
<dbReference type="SUPFAM" id="SSF52402">
    <property type="entry name" value="Adenine nucleotide alpha hydrolases-like"/>
    <property type="match status" value="1"/>
</dbReference>
<dbReference type="SUPFAM" id="SSF56235">
    <property type="entry name" value="N-terminal nucleophile aminohydrolases (Ntn hydrolases)"/>
    <property type="match status" value="1"/>
</dbReference>
<reference evidence="12 13" key="1">
    <citation type="submission" date="2019-03" db="EMBL/GenBank/DDBJ databases">
        <title>Genomic Encyclopedia of Type Strains, Phase IV (KMG-IV): sequencing the most valuable type-strain genomes for metagenomic binning, comparative biology and taxonomic classification.</title>
        <authorList>
            <person name="Goeker M."/>
        </authorList>
    </citation>
    <scope>NUCLEOTIDE SEQUENCE [LARGE SCALE GENOMIC DNA]</scope>
    <source>
        <strain evidence="12 13">DSM 45765</strain>
    </source>
</reference>
<keyword evidence="6" id="KW-0061">Asparagine biosynthesis</keyword>
<dbReference type="GO" id="GO:0005829">
    <property type="term" value="C:cytosol"/>
    <property type="evidence" value="ECO:0007669"/>
    <property type="project" value="TreeGrafter"/>
</dbReference>
<feature type="site" description="Important for beta-aspartyl-AMP intermediate formation" evidence="10">
    <location>
        <position position="374"/>
    </location>
</feature>
<feature type="domain" description="Glutamine amidotransferase type-2" evidence="11">
    <location>
        <begin position="2"/>
        <end position="213"/>
    </location>
</feature>
<dbReference type="GO" id="GO:0006529">
    <property type="term" value="P:asparagine biosynthetic process"/>
    <property type="evidence" value="ECO:0007669"/>
    <property type="project" value="UniProtKB-KW"/>
</dbReference>
<keyword evidence="6" id="KW-0028">Amino-acid biosynthesis</keyword>
<evidence type="ECO:0000256" key="7">
    <source>
        <dbReference type="ARBA" id="ARBA00022962"/>
    </source>
</evidence>
<gene>
    <name evidence="12" type="ORF">EV191_101713</name>
</gene>
<dbReference type="InterPro" id="IPR001962">
    <property type="entry name" value="Asn_synthase"/>
</dbReference>
<dbReference type="NCBIfam" id="TIGR01536">
    <property type="entry name" value="asn_synth_AEB"/>
    <property type="match status" value="1"/>
</dbReference>
<evidence type="ECO:0000256" key="4">
    <source>
        <dbReference type="ARBA" id="ARBA00022741"/>
    </source>
</evidence>
<evidence type="ECO:0000259" key="11">
    <source>
        <dbReference type="PROSITE" id="PS51278"/>
    </source>
</evidence>
<evidence type="ECO:0000256" key="5">
    <source>
        <dbReference type="ARBA" id="ARBA00022840"/>
    </source>
</evidence>
<dbReference type="InterPro" id="IPR033738">
    <property type="entry name" value="AsnB_N"/>
</dbReference>
<dbReference type="Gene3D" id="3.60.20.10">
    <property type="entry name" value="Glutamine Phosphoribosylpyrophosphate, subunit 1, domain 1"/>
    <property type="match status" value="1"/>
</dbReference>
<dbReference type="InterPro" id="IPR017932">
    <property type="entry name" value="GATase_2_dom"/>
</dbReference>
<dbReference type="EMBL" id="SLXQ01000001">
    <property type="protein sequence ID" value="TCP56767.1"/>
    <property type="molecule type" value="Genomic_DNA"/>
</dbReference>
<sequence length="608" mass="66641">MSGIAGWVDFRRDIRDCAPVLRAMTGTLACRGPDAEGVWLSEHCGIGQRSLGASGGARRPVSVEHGGDLIAAIGFTGALGNARECRAELAGRGYKFRTELDDEVALAAYLEWGRAAANRLDGSFGLAIWDERDQQLLLIRDRVGMKPLYYYPLADGLLFGSEPKAILAHPKAEAVLDAEGLSELLAYAGSPDRGFFAGLRKVRPAHTLLCRETSRNEQRYWQYSAKVHVEDLASTVETTRGLLGASVRRSMNAREPVGFLLSGGLDSSAVVGLAAETGEAPKTYTVTFQDESAQFAPDAVRATRDAPFAREMAEHVGADHEEILVSTDDLLDPVARAATIRAKDAPSMLGDMNTALYLLCQAGARYTKVALSGEIADAIFGGNVYSSVRDPVALPWMDFHAKHAGHPYLGGGLLDRTLLAKLDLVSFGADLRRQTEQETPIPDGISDEERRARKATYLQLTRWMENQVEHSERYAMAAGIDVRLPFTDHQLLDYVFNVPTALKFFDGREKSLLRAATANQMPDSVLTRQKSPFPVSAKRDYQRLRYAELAEVLDDSRSPVLPLLDADAVRAKLADPTEVDGGWVARTDVEMLLTMNTWLREYGVRIAL</sequence>
<evidence type="ECO:0000256" key="1">
    <source>
        <dbReference type="ARBA" id="ARBA00005187"/>
    </source>
</evidence>
<protein>
    <recommendedName>
        <fullName evidence="3">asparagine synthase (glutamine-hydrolyzing)</fullName>
        <ecNumber evidence="3">6.3.5.4</ecNumber>
    </recommendedName>
</protein>
<dbReference type="GO" id="GO:0004066">
    <property type="term" value="F:asparagine synthase (glutamine-hydrolyzing) activity"/>
    <property type="evidence" value="ECO:0007669"/>
    <property type="project" value="UniProtKB-EC"/>
</dbReference>
<name>A0A4R2R419_9PSEU</name>
<dbReference type="CDD" id="cd01991">
    <property type="entry name" value="Asn_synthase_B_C"/>
    <property type="match status" value="1"/>
</dbReference>
<dbReference type="PANTHER" id="PTHR43284:SF1">
    <property type="entry name" value="ASPARAGINE SYNTHETASE"/>
    <property type="match status" value="1"/>
</dbReference>
<dbReference type="CDD" id="cd00712">
    <property type="entry name" value="AsnB"/>
    <property type="match status" value="1"/>
</dbReference>
<dbReference type="PROSITE" id="PS51278">
    <property type="entry name" value="GATASE_TYPE_2"/>
    <property type="match status" value="1"/>
</dbReference>
<dbReference type="Pfam" id="PF13537">
    <property type="entry name" value="GATase_7"/>
    <property type="match status" value="1"/>
</dbReference>
<dbReference type="PIRSF" id="PIRSF001589">
    <property type="entry name" value="Asn_synthetase_glu-h"/>
    <property type="match status" value="1"/>
</dbReference>
<evidence type="ECO:0000313" key="12">
    <source>
        <dbReference type="EMBL" id="TCP56767.1"/>
    </source>
</evidence>
<feature type="binding site" evidence="9">
    <location>
        <position position="260"/>
    </location>
    <ligand>
        <name>ATP</name>
        <dbReference type="ChEBI" id="CHEBI:30616"/>
    </ligand>
</feature>
<keyword evidence="4 9" id="KW-0547">Nucleotide-binding</keyword>
<organism evidence="12 13">
    <name type="scientific">Tamaricihabitans halophyticus</name>
    <dbReference type="NCBI Taxonomy" id="1262583"/>
    <lineage>
        <taxon>Bacteria</taxon>
        <taxon>Bacillati</taxon>
        <taxon>Actinomycetota</taxon>
        <taxon>Actinomycetes</taxon>
        <taxon>Pseudonocardiales</taxon>
        <taxon>Pseudonocardiaceae</taxon>
        <taxon>Tamaricihabitans</taxon>
    </lineage>
</organism>
<comment type="caution">
    <text evidence="12">The sequence shown here is derived from an EMBL/GenBank/DDBJ whole genome shotgun (WGS) entry which is preliminary data.</text>
</comment>
<feature type="binding site" evidence="9">
    <location>
        <position position="101"/>
    </location>
    <ligand>
        <name>L-glutamine</name>
        <dbReference type="ChEBI" id="CHEBI:58359"/>
    </ligand>
</feature>
<evidence type="ECO:0000256" key="10">
    <source>
        <dbReference type="PIRSR" id="PIRSR001589-3"/>
    </source>
</evidence>
<keyword evidence="5 9" id="KW-0067">ATP-binding</keyword>
<comment type="similarity">
    <text evidence="2">Belongs to the asparagine synthetase family.</text>
</comment>
<dbReference type="InterPro" id="IPR029055">
    <property type="entry name" value="Ntn_hydrolases_N"/>
</dbReference>
<keyword evidence="7" id="KW-0315">Glutamine amidotransferase</keyword>
<dbReference type="Proteomes" id="UP000294911">
    <property type="component" value="Unassembled WGS sequence"/>
</dbReference>
<accession>A0A4R2R419</accession>
<dbReference type="Pfam" id="PF00733">
    <property type="entry name" value="Asn_synthase"/>
    <property type="match status" value="1"/>
</dbReference>
<proteinExistence type="inferred from homology"/>
<comment type="catalytic activity">
    <reaction evidence="8">
        <text>L-aspartate + L-glutamine + ATP + H2O = L-asparagine + L-glutamate + AMP + diphosphate + H(+)</text>
        <dbReference type="Rhea" id="RHEA:12228"/>
        <dbReference type="ChEBI" id="CHEBI:15377"/>
        <dbReference type="ChEBI" id="CHEBI:15378"/>
        <dbReference type="ChEBI" id="CHEBI:29985"/>
        <dbReference type="ChEBI" id="CHEBI:29991"/>
        <dbReference type="ChEBI" id="CHEBI:30616"/>
        <dbReference type="ChEBI" id="CHEBI:33019"/>
        <dbReference type="ChEBI" id="CHEBI:58048"/>
        <dbReference type="ChEBI" id="CHEBI:58359"/>
        <dbReference type="ChEBI" id="CHEBI:456215"/>
        <dbReference type="EC" id="6.3.5.4"/>
    </reaction>
</comment>
<comment type="pathway">
    <text evidence="1">Amino-acid biosynthesis; L-asparagine biosynthesis; L-asparagine from L-aspartate (L-Gln route): step 1/1.</text>
</comment>